<dbReference type="Pfam" id="PF13413">
    <property type="entry name" value="HTH_25"/>
    <property type="match status" value="1"/>
</dbReference>
<proteinExistence type="predicted"/>
<dbReference type="InterPro" id="IPR025194">
    <property type="entry name" value="RodZ-like_C"/>
</dbReference>
<reference evidence="4 5" key="1">
    <citation type="journal article" date="2012" name="J. Am. Chem. Soc.">
        <title>Bacterial biosynthesis and maturation of the didemnin anti-cancer agents.</title>
        <authorList>
            <person name="Xu Y."/>
            <person name="Kersten R.D."/>
            <person name="Nam S.J."/>
            <person name="Lu L."/>
            <person name="Al-Suwailem A.M."/>
            <person name="Zheng H."/>
            <person name="Fenical W."/>
            <person name="Dorrestein P.C."/>
            <person name="Moore B.S."/>
            <person name="Qian P.Y."/>
        </authorList>
    </citation>
    <scope>NUCLEOTIDE SEQUENCE [LARGE SCALE GENOMIC DNA]</scope>
    <source>
        <strain evidence="4 5">KA081020-065</strain>
    </source>
</reference>
<dbReference type="PANTHER" id="PTHR34475:SF1">
    <property type="entry name" value="CYTOSKELETON PROTEIN RODZ"/>
    <property type="match status" value="1"/>
</dbReference>
<evidence type="ECO:0000313" key="4">
    <source>
        <dbReference type="EMBL" id="AFK52216.1"/>
    </source>
</evidence>
<keyword evidence="5" id="KW-1185">Reference proteome</keyword>
<feature type="compositionally biased region" description="Basic and acidic residues" evidence="1">
    <location>
        <begin position="197"/>
        <end position="211"/>
    </location>
</feature>
<dbReference type="HOGENOM" id="CLU_047530_6_0_5"/>
<dbReference type="RefSeq" id="WP_014743896.1">
    <property type="nucleotide sequence ID" value="NC_017956.1"/>
</dbReference>
<dbReference type="Pfam" id="PF13464">
    <property type="entry name" value="RodZ_C"/>
    <property type="match status" value="1"/>
</dbReference>
<dbReference type="KEGG" id="tmo:TMO_0377"/>
<dbReference type="STRING" id="1110502.TMO_0377"/>
<dbReference type="PATRIC" id="fig|1110502.3.peg.388"/>
<dbReference type="EMBL" id="CP003236">
    <property type="protein sequence ID" value="AFK52216.1"/>
    <property type="molecule type" value="Genomic_DNA"/>
</dbReference>
<feature type="compositionally biased region" description="Low complexity" evidence="1">
    <location>
        <begin position="216"/>
        <end position="323"/>
    </location>
</feature>
<feature type="transmembrane region" description="Helical" evidence="2">
    <location>
        <begin position="133"/>
        <end position="153"/>
    </location>
</feature>
<feature type="region of interest" description="Disordered" evidence="1">
    <location>
        <begin position="179"/>
        <end position="323"/>
    </location>
</feature>
<keyword evidence="2" id="KW-0812">Transmembrane</keyword>
<organism evidence="4 5">
    <name type="scientific">Tistrella mobilis (strain KA081020-065)</name>
    <dbReference type="NCBI Taxonomy" id="1110502"/>
    <lineage>
        <taxon>Bacteria</taxon>
        <taxon>Pseudomonadati</taxon>
        <taxon>Pseudomonadota</taxon>
        <taxon>Alphaproteobacteria</taxon>
        <taxon>Geminicoccales</taxon>
        <taxon>Geminicoccaceae</taxon>
        <taxon>Tistrella</taxon>
    </lineage>
</organism>
<accession>I3THH8</accession>
<gene>
    <name evidence="4" type="ordered locus">TMO_0377</name>
</gene>
<keyword evidence="2" id="KW-1133">Transmembrane helix</keyword>
<feature type="compositionally biased region" description="Low complexity" evidence="1">
    <location>
        <begin position="181"/>
        <end position="196"/>
    </location>
</feature>
<dbReference type="InterPro" id="IPR010982">
    <property type="entry name" value="Lambda_DNA-bd_dom_sf"/>
</dbReference>
<protein>
    <recommendedName>
        <fullName evidence="3">Cytoskeleton protein RodZ-like C-terminal domain-containing protein</fullName>
    </recommendedName>
</protein>
<dbReference type="InterPro" id="IPR050400">
    <property type="entry name" value="Bact_Cytoskel_RodZ"/>
</dbReference>
<dbReference type="eggNOG" id="COG1426">
    <property type="taxonomic scope" value="Bacteria"/>
</dbReference>
<keyword evidence="2" id="KW-0472">Membrane</keyword>
<dbReference type="AlphaFoldDB" id="I3THH8"/>
<evidence type="ECO:0000259" key="3">
    <source>
        <dbReference type="Pfam" id="PF13464"/>
    </source>
</evidence>
<evidence type="ECO:0000256" key="2">
    <source>
        <dbReference type="SAM" id="Phobius"/>
    </source>
</evidence>
<sequence>MARQTSNSSRLHLYDVNAGEAGGSGGGPTGGSGDYAGVGALLKRERLRQGHDIAQVADQLRIRRLYLEALEEGRYAELPAPAYVMGFLRSYGAFLGLDVPELLRRYKAEGQHVPQTNTLDFPTPAEEGQMPRFTVIVVAVVLAVIAYGGWRYFGETPNQIADTVAEVPAYLLQSGGEGRDAAQVGAGTTAGQTATTADDRAAAEVTDRQTDEAETADAASSAAAPVTSSPAAPAPTTSAPTAQAPTAQAPTAQAPNPRAPTTSAPAAQAPAPAAAAPTATAQAPSPAPSASAPSASAPAAQAPAAQAPAAPAASTPVPAAPASGSGIRIVATADSWLQIRAPGGGTVFSRILRAGETYDLPPEAVGASMITGNAGGIEIQVDGRTLPPLGAAGVVKRNIVLDRQALQASAG</sequence>
<feature type="domain" description="Cytoskeleton protein RodZ-like C-terminal" evidence="3">
    <location>
        <begin position="328"/>
        <end position="397"/>
    </location>
</feature>
<dbReference type="Proteomes" id="UP000005258">
    <property type="component" value="Chromosome"/>
</dbReference>
<evidence type="ECO:0000256" key="1">
    <source>
        <dbReference type="SAM" id="MobiDB-lite"/>
    </source>
</evidence>
<evidence type="ECO:0000313" key="5">
    <source>
        <dbReference type="Proteomes" id="UP000005258"/>
    </source>
</evidence>
<dbReference type="PANTHER" id="PTHR34475">
    <property type="match status" value="1"/>
</dbReference>
<dbReference type="Gene3D" id="1.10.260.40">
    <property type="entry name" value="lambda repressor-like DNA-binding domains"/>
    <property type="match status" value="1"/>
</dbReference>
<dbReference type="GO" id="GO:0003677">
    <property type="term" value="F:DNA binding"/>
    <property type="evidence" value="ECO:0007669"/>
    <property type="project" value="InterPro"/>
</dbReference>
<name>I3THH8_TISMK</name>